<sequence>ILVQGQPFNPIGCITGIAALYGIAQGTSNARKVVKT</sequence>
<comment type="caution">
    <text evidence="1">The sequence shown here is derived from an EMBL/GenBank/DDBJ whole genome shotgun (WGS) entry which is preliminary data.</text>
</comment>
<protein>
    <submittedName>
        <fullName evidence="1">Uncharacterized protein</fullName>
    </submittedName>
</protein>
<evidence type="ECO:0000313" key="1">
    <source>
        <dbReference type="EMBL" id="GAH22170.1"/>
    </source>
</evidence>
<organism evidence="1">
    <name type="scientific">marine sediment metagenome</name>
    <dbReference type="NCBI Taxonomy" id="412755"/>
    <lineage>
        <taxon>unclassified sequences</taxon>
        <taxon>metagenomes</taxon>
        <taxon>ecological metagenomes</taxon>
    </lineage>
</organism>
<feature type="non-terminal residue" evidence="1">
    <location>
        <position position="36"/>
    </location>
</feature>
<gene>
    <name evidence="1" type="ORF">S01H4_67350</name>
</gene>
<proteinExistence type="predicted"/>
<reference evidence="1" key="1">
    <citation type="journal article" date="2014" name="Front. Microbiol.">
        <title>High frequency of phylogenetically diverse reductive dehalogenase-homologous genes in deep subseafloor sedimentary metagenomes.</title>
        <authorList>
            <person name="Kawai M."/>
            <person name="Futagami T."/>
            <person name="Toyoda A."/>
            <person name="Takaki Y."/>
            <person name="Nishi S."/>
            <person name="Hori S."/>
            <person name="Arai W."/>
            <person name="Tsubouchi T."/>
            <person name="Morono Y."/>
            <person name="Uchiyama I."/>
            <person name="Ito T."/>
            <person name="Fujiyama A."/>
            <person name="Inagaki F."/>
            <person name="Takami H."/>
        </authorList>
    </citation>
    <scope>NUCLEOTIDE SEQUENCE</scope>
    <source>
        <strain evidence="1">Expedition CK06-06</strain>
    </source>
</reference>
<accession>X1EPA6</accession>
<name>X1EPA6_9ZZZZ</name>
<feature type="non-terminal residue" evidence="1">
    <location>
        <position position="1"/>
    </location>
</feature>
<dbReference type="AlphaFoldDB" id="X1EPA6"/>
<dbReference type="EMBL" id="BART01042313">
    <property type="protein sequence ID" value="GAH22170.1"/>
    <property type="molecule type" value="Genomic_DNA"/>
</dbReference>